<dbReference type="Proteomes" id="UP001187531">
    <property type="component" value="Unassembled WGS sequence"/>
</dbReference>
<evidence type="ECO:0000313" key="2">
    <source>
        <dbReference type="EMBL" id="KAK2711884.1"/>
    </source>
</evidence>
<dbReference type="Gene3D" id="3.40.50.2060">
    <property type="match status" value="1"/>
</dbReference>
<protein>
    <recommendedName>
        <fullName evidence="4">Sec1 family domain-containing protein 1</fullName>
    </recommendedName>
</protein>
<proteinExistence type="inferred from homology"/>
<comment type="similarity">
    <text evidence="1">Belongs to the STXBP/unc-18/SEC1 family.</text>
</comment>
<dbReference type="SUPFAM" id="SSF56815">
    <property type="entry name" value="Sec1/munc18-like (SM) proteins"/>
    <property type="match status" value="1"/>
</dbReference>
<dbReference type="Gene3D" id="3.40.50.1910">
    <property type="match status" value="1"/>
</dbReference>
<dbReference type="GO" id="GO:0016192">
    <property type="term" value="P:vesicle-mediated transport"/>
    <property type="evidence" value="ECO:0007669"/>
    <property type="project" value="InterPro"/>
</dbReference>
<dbReference type="InterPro" id="IPR043154">
    <property type="entry name" value="Sec-1-like_dom1"/>
</dbReference>
<dbReference type="InterPro" id="IPR001619">
    <property type="entry name" value="Sec1-like"/>
</dbReference>
<dbReference type="InterPro" id="IPR027482">
    <property type="entry name" value="Sec1-like_dom2"/>
</dbReference>
<dbReference type="EMBL" id="JAVRJZ010000016">
    <property type="protein sequence ID" value="KAK2711884.1"/>
    <property type="molecule type" value="Genomic_DNA"/>
</dbReference>
<organism evidence="2 3">
    <name type="scientific">Artemia franciscana</name>
    <name type="common">Brine shrimp</name>
    <name type="synonym">Artemia sanfranciscana</name>
    <dbReference type="NCBI Taxonomy" id="6661"/>
    <lineage>
        <taxon>Eukaryota</taxon>
        <taxon>Metazoa</taxon>
        <taxon>Ecdysozoa</taxon>
        <taxon>Arthropoda</taxon>
        <taxon>Crustacea</taxon>
        <taxon>Branchiopoda</taxon>
        <taxon>Anostraca</taxon>
        <taxon>Artemiidae</taxon>
        <taxon>Artemia</taxon>
    </lineage>
</organism>
<sequence length="611" mass="70372">MFIRKRQKDMLKQMLNFNKPLINKVYDWKMLIYDQFSQEIIAHLFLQKELDEMGILKCMSLHSSREVASVSPSIYFCQPTPKNIARIIQDMKANLYCQYYFNFTGYIARPLLEKLAQESYDNGIHDDVHEVCCHYTSFISPEENLFTLRSKIGDEDLGYYNLVRPGNTEEQIDDILHQIVEGLFDAFATIGRAPIIRCPKGNIAEKVAERLNNKIKNYLRNPSSTLFKEDFGSLNNFCQERPLLVILERDIDLATCLHHAWTYQTLIADVLDYKSGFVSVKEMDENTGTEKKINWELNDNDKFWIDQKGSPIPFVTEVLQKESNSLIHEHQKVRSLDETITEGEVDLISTNRQMTTAVSSLPQLVEKKKQIEVHISLVQAIMDQVKTRHLNVYFELETKIMSKPNVERSLSEILSDPSIGSPEDKLRLFLIYLICTPSVSTEEYNKCQEALVDCGCNLSALNYIKQWKTQSRPQMSTKYPNDGSKSASLLTRLSKTSATFMDGIKSLLIKQDNLTVTRIVDHLMELKHSTEVEDYRYFDPLLKITIDKDFKPISPFQECVVFLLSSGNYTEYQNLLDYCKVKGQKIITYGTTCLENGAQFLGQLNLLGQEV</sequence>
<comment type="caution">
    <text evidence="2">The sequence shown here is derived from an EMBL/GenBank/DDBJ whole genome shotgun (WGS) entry which is preliminary data.</text>
</comment>
<name>A0AA88L3Q1_ARTSF</name>
<evidence type="ECO:0008006" key="4">
    <source>
        <dbReference type="Google" id="ProtNLM"/>
    </source>
</evidence>
<dbReference type="Pfam" id="PF00995">
    <property type="entry name" value="Sec1"/>
    <property type="match status" value="1"/>
</dbReference>
<evidence type="ECO:0000256" key="1">
    <source>
        <dbReference type="ARBA" id="ARBA00009884"/>
    </source>
</evidence>
<dbReference type="PIRSF" id="PIRSF005715">
    <property type="entry name" value="VPS45_Sec1"/>
    <property type="match status" value="1"/>
</dbReference>
<accession>A0AA88L3Q1</accession>
<dbReference type="PANTHER" id="PTHR11679">
    <property type="entry name" value="VESICLE PROTEIN SORTING-ASSOCIATED"/>
    <property type="match status" value="1"/>
</dbReference>
<dbReference type="InterPro" id="IPR043127">
    <property type="entry name" value="Sec-1-like_dom3a"/>
</dbReference>
<gene>
    <name evidence="2" type="ORF">QYM36_012867</name>
</gene>
<evidence type="ECO:0000313" key="3">
    <source>
        <dbReference type="Proteomes" id="UP001187531"/>
    </source>
</evidence>
<dbReference type="AlphaFoldDB" id="A0AA88L3Q1"/>
<dbReference type="InterPro" id="IPR036045">
    <property type="entry name" value="Sec1-like_sf"/>
</dbReference>
<dbReference type="Gene3D" id="3.90.830.10">
    <property type="entry name" value="Syntaxin Binding Protein 1, Chain A, domain 2"/>
    <property type="match status" value="1"/>
</dbReference>
<keyword evidence="3" id="KW-1185">Reference proteome</keyword>
<reference evidence="2" key="1">
    <citation type="submission" date="2023-07" db="EMBL/GenBank/DDBJ databases">
        <title>Chromosome-level genome assembly of Artemia franciscana.</title>
        <authorList>
            <person name="Jo E."/>
        </authorList>
    </citation>
    <scope>NUCLEOTIDE SEQUENCE</scope>
    <source>
        <tissue evidence="2">Whole body</tissue>
    </source>
</reference>
<dbReference type="Gene3D" id="1.25.40.60">
    <property type="match status" value="1"/>
</dbReference>